<keyword evidence="16" id="KW-1185">Reference proteome</keyword>
<dbReference type="Pfam" id="PF03281">
    <property type="entry name" value="Mab-21"/>
    <property type="match status" value="1"/>
</dbReference>
<evidence type="ECO:0000256" key="11">
    <source>
        <dbReference type="ARBA" id="ARBA00023211"/>
    </source>
</evidence>
<dbReference type="KEGG" id="foc:113203551"/>
<evidence type="ECO:0000256" key="8">
    <source>
        <dbReference type="ARBA" id="ARBA00022840"/>
    </source>
</evidence>
<dbReference type="GO" id="GO:0005525">
    <property type="term" value="F:GTP binding"/>
    <property type="evidence" value="ECO:0007669"/>
    <property type="project" value="UniProtKB-KW"/>
</dbReference>
<keyword evidence="11" id="KW-0464">Manganese</keyword>
<feature type="region of interest" description="Disordered" evidence="13">
    <location>
        <begin position="421"/>
        <end position="444"/>
    </location>
</feature>
<evidence type="ECO:0000256" key="5">
    <source>
        <dbReference type="ARBA" id="ARBA00022695"/>
    </source>
</evidence>
<feature type="domain" description="Mab-21-like nucleotidyltransferase" evidence="14">
    <location>
        <begin position="85"/>
        <end position="286"/>
    </location>
</feature>
<dbReference type="OrthoDB" id="6054650at2759"/>
<evidence type="ECO:0000256" key="6">
    <source>
        <dbReference type="ARBA" id="ARBA00022723"/>
    </source>
</evidence>
<keyword evidence="6" id="KW-0479">Metal-binding</keyword>
<evidence type="ECO:0000256" key="12">
    <source>
        <dbReference type="SAM" id="Coils"/>
    </source>
</evidence>
<evidence type="ECO:0000313" key="17">
    <source>
        <dbReference type="RefSeq" id="XP_026274094.1"/>
    </source>
</evidence>
<protein>
    <submittedName>
        <fullName evidence="17">Cyclic GMP-AMP synthase-like receptor</fullName>
    </submittedName>
</protein>
<reference evidence="17" key="1">
    <citation type="submission" date="2025-08" db="UniProtKB">
        <authorList>
            <consortium name="RefSeq"/>
        </authorList>
    </citation>
    <scope>IDENTIFICATION</scope>
    <source>
        <tissue evidence="17">Whole organism</tissue>
    </source>
</reference>
<keyword evidence="9" id="KW-0460">Magnesium</keyword>
<keyword evidence="5" id="KW-0548">Nucleotidyltransferase</keyword>
<dbReference type="Gene3D" id="1.10.1410.40">
    <property type="match status" value="1"/>
</dbReference>
<keyword evidence="8" id="KW-0067">ATP-binding</keyword>
<evidence type="ECO:0000259" key="14">
    <source>
        <dbReference type="Pfam" id="PF03281"/>
    </source>
</evidence>
<comment type="cofactor">
    <cofactor evidence="2">
        <name>Mg(2+)</name>
        <dbReference type="ChEBI" id="CHEBI:18420"/>
    </cofactor>
</comment>
<evidence type="ECO:0000256" key="13">
    <source>
        <dbReference type="SAM" id="MobiDB-lite"/>
    </source>
</evidence>
<dbReference type="InterPro" id="IPR046903">
    <property type="entry name" value="Mab-21-like_nuc_Trfase"/>
</dbReference>
<evidence type="ECO:0000256" key="2">
    <source>
        <dbReference type="ARBA" id="ARBA00001946"/>
    </source>
</evidence>
<dbReference type="InterPro" id="IPR024810">
    <property type="entry name" value="MAB21L/cGLR"/>
</dbReference>
<dbReference type="GeneID" id="113203551"/>
<keyword evidence="10" id="KW-0342">GTP-binding</keyword>
<accession>A0A6J1RYR9</accession>
<dbReference type="AlphaFoldDB" id="A0A6J1RYR9"/>
<dbReference type="GO" id="GO:0016779">
    <property type="term" value="F:nucleotidyltransferase activity"/>
    <property type="evidence" value="ECO:0007669"/>
    <property type="project" value="UniProtKB-KW"/>
</dbReference>
<dbReference type="Gene3D" id="3.30.460.90">
    <property type="match status" value="1"/>
</dbReference>
<evidence type="ECO:0000256" key="4">
    <source>
        <dbReference type="ARBA" id="ARBA00022679"/>
    </source>
</evidence>
<comment type="similarity">
    <text evidence="3">Belongs to the mab-21 family.</text>
</comment>
<evidence type="ECO:0000256" key="7">
    <source>
        <dbReference type="ARBA" id="ARBA00022741"/>
    </source>
</evidence>
<name>A0A6J1RYR9_FRAOC</name>
<dbReference type="GO" id="GO:0005524">
    <property type="term" value="F:ATP binding"/>
    <property type="evidence" value="ECO:0007669"/>
    <property type="project" value="UniProtKB-KW"/>
</dbReference>
<evidence type="ECO:0000256" key="3">
    <source>
        <dbReference type="ARBA" id="ARBA00008307"/>
    </source>
</evidence>
<evidence type="ECO:0000256" key="9">
    <source>
        <dbReference type="ARBA" id="ARBA00022842"/>
    </source>
</evidence>
<sequence length="528" mass="59856">MVSTLNGQNVADILQSDSFKKSLRDSNSEIVLQYINKRYISLNDSDYAIYAEHLKTVLTKLVQLMKKSDALFNSLYLKEHFAGSYPDGLKIGKPEEYDMNMIIRLPVDHSKLEFETVTPSFIMIKGQKAFNEGSSLSTDLLRWVDDEGYLLQTKFRDWMESVLTKAFDGLPFHESSGGNTRCLKVGKQDGEEQEYKIGYKKSGPAMTVKVVTPDNLSIDVDLVPAFQFGPPIWPDSVLPLPKNCNKKSWMVVPKPKKLKEFEAPGPNDAREWRMSFLDQEREILNGTGTVKPTIKLLKKLRDSTKFKLSSYAIKSVVLMEMQTQNSEFWKQRGTYIFLFMLHRLTEHIRTGHIPFYWDGKDDLLKMKEVECQNVSNRFGKILKDIIKGVGENNPYIIAEKLLTKEELAEVKENCQVPSGVAAAAKNSGDPKATSSNSMKTKPDSDNTVLAHILETLTKIQEGQEALPHRLLQLLPSVPRNIVHDHTITTSLNSNHGECQKKQAELEERIANLEDIVKLLKQKLDSCAI</sequence>
<evidence type="ECO:0000259" key="15">
    <source>
        <dbReference type="Pfam" id="PF20266"/>
    </source>
</evidence>
<dbReference type="PANTHER" id="PTHR10656">
    <property type="entry name" value="CELL FATE DETERMINING PROTEIN MAB21-RELATED"/>
    <property type="match status" value="1"/>
</dbReference>
<keyword evidence="12" id="KW-0175">Coiled coil</keyword>
<evidence type="ECO:0000313" key="16">
    <source>
        <dbReference type="Proteomes" id="UP000504606"/>
    </source>
</evidence>
<keyword evidence="7" id="KW-0547">Nucleotide-binding</keyword>
<evidence type="ECO:0000256" key="1">
    <source>
        <dbReference type="ARBA" id="ARBA00001936"/>
    </source>
</evidence>
<dbReference type="PANTHER" id="PTHR10656:SF42">
    <property type="entry name" value="CYCLIC GMP-AMP SYNTHASE-LIKE PROTEIN-RELATED"/>
    <property type="match status" value="1"/>
</dbReference>
<comment type="cofactor">
    <cofactor evidence="1">
        <name>Mn(2+)</name>
        <dbReference type="ChEBI" id="CHEBI:29035"/>
    </cofactor>
</comment>
<dbReference type="Pfam" id="PF20266">
    <property type="entry name" value="Mab-21_C"/>
    <property type="match status" value="1"/>
</dbReference>
<dbReference type="RefSeq" id="XP_026274094.1">
    <property type="nucleotide sequence ID" value="XM_026418309.2"/>
</dbReference>
<keyword evidence="4" id="KW-0808">Transferase</keyword>
<feature type="coiled-coil region" evidence="12">
    <location>
        <begin position="495"/>
        <end position="522"/>
    </location>
</feature>
<gene>
    <name evidence="17" type="primary">LOC113203551</name>
</gene>
<dbReference type="GO" id="GO:0046872">
    <property type="term" value="F:metal ion binding"/>
    <property type="evidence" value="ECO:0007669"/>
    <property type="project" value="UniProtKB-KW"/>
</dbReference>
<dbReference type="Proteomes" id="UP000504606">
    <property type="component" value="Unplaced"/>
</dbReference>
<organism evidence="16 17">
    <name type="scientific">Frankliniella occidentalis</name>
    <name type="common">Western flower thrips</name>
    <name type="synonym">Euthrips occidentalis</name>
    <dbReference type="NCBI Taxonomy" id="133901"/>
    <lineage>
        <taxon>Eukaryota</taxon>
        <taxon>Metazoa</taxon>
        <taxon>Ecdysozoa</taxon>
        <taxon>Arthropoda</taxon>
        <taxon>Hexapoda</taxon>
        <taxon>Insecta</taxon>
        <taxon>Pterygota</taxon>
        <taxon>Neoptera</taxon>
        <taxon>Paraneoptera</taxon>
        <taxon>Thysanoptera</taxon>
        <taxon>Terebrantia</taxon>
        <taxon>Thripoidea</taxon>
        <taxon>Thripidae</taxon>
        <taxon>Frankliniella</taxon>
    </lineage>
</organism>
<evidence type="ECO:0000256" key="10">
    <source>
        <dbReference type="ARBA" id="ARBA00023134"/>
    </source>
</evidence>
<proteinExistence type="inferred from homology"/>
<dbReference type="InterPro" id="IPR046906">
    <property type="entry name" value="Mab-21_HhH/H2TH-like"/>
</dbReference>
<dbReference type="SMART" id="SM01265">
    <property type="entry name" value="Mab-21"/>
    <property type="match status" value="1"/>
</dbReference>
<feature type="domain" description="Mab-21-like HhH/H2TH-like" evidence="15">
    <location>
        <begin position="290"/>
        <end position="373"/>
    </location>
</feature>